<evidence type="ECO:0000313" key="9">
    <source>
        <dbReference type="Proteomes" id="UP000773462"/>
    </source>
</evidence>
<evidence type="ECO:0000256" key="1">
    <source>
        <dbReference type="ARBA" id="ARBA00001966"/>
    </source>
</evidence>
<gene>
    <name evidence="8" type="ORF">J2Z70_001261</name>
</gene>
<dbReference type="InterPro" id="IPR034391">
    <property type="entry name" value="AdoMet-like_SPASM_containing"/>
</dbReference>
<dbReference type="InterPro" id="IPR058240">
    <property type="entry name" value="rSAM_sf"/>
</dbReference>
<dbReference type="SFLD" id="SFLDG01067">
    <property type="entry name" value="SPASM/twitch_domain_containing"/>
    <property type="match status" value="1"/>
</dbReference>
<dbReference type="InterPro" id="IPR013785">
    <property type="entry name" value="Aldolase_TIM"/>
</dbReference>
<dbReference type="CDD" id="cd01335">
    <property type="entry name" value="Radical_SAM"/>
    <property type="match status" value="1"/>
</dbReference>
<evidence type="ECO:0000256" key="4">
    <source>
        <dbReference type="ARBA" id="ARBA00022723"/>
    </source>
</evidence>
<evidence type="ECO:0000256" key="6">
    <source>
        <dbReference type="ARBA" id="ARBA00023014"/>
    </source>
</evidence>
<keyword evidence="4" id="KW-0479">Metal-binding</keyword>
<dbReference type="SUPFAM" id="SSF102114">
    <property type="entry name" value="Radical SAM enzymes"/>
    <property type="match status" value="1"/>
</dbReference>
<evidence type="ECO:0000256" key="3">
    <source>
        <dbReference type="ARBA" id="ARBA00022691"/>
    </source>
</evidence>
<dbReference type="NCBIfam" id="TIGR04085">
    <property type="entry name" value="rSAM_more_4Fe4S"/>
    <property type="match status" value="1"/>
</dbReference>
<evidence type="ECO:0000256" key="2">
    <source>
        <dbReference type="ARBA" id="ARBA00022485"/>
    </source>
</evidence>
<dbReference type="PROSITE" id="PS51918">
    <property type="entry name" value="RADICAL_SAM"/>
    <property type="match status" value="1"/>
</dbReference>
<dbReference type="Proteomes" id="UP000773462">
    <property type="component" value="Unassembled WGS sequence"/>
</dbReference>
<dbReference type="InterPro" id="IPR007197">
    <property type="entry name" value="rSAM"/>
</dbReference>
<keyword evidence="3" id="KW-0949">S-adenosyl-L-methionine</keyword>
<dbReference type="EMBL" id="JAGGLV010000003">
    <property type="protein sequence ID" value="MBP2111120.1"/>
    <property type="molecule type" value="Genomic_DNA"/>
</dbReference>
<dbReference type="PIRSF" id="PIRSF037420">
    <property type="entry name" value="PQQ_syn_pqqE"/>
    <property type="match status" value="1"/>
</dbReference>
<dbReference type="Pfam" id="PF04055">
    <property type="entry name" value="Radical_SAM"/>
    <property type="match status" value="1"/>
</dbReference>
<dbReference type="InterPro" id="IPR023885">
    <property type="entry name" value="4Fe4S-binding_SPASM_dom"/>
</dbReference>
<dbReference type="InterPro" id="IPR050377">
    <property type="entry name" value="Radical_SAM_PqqE_MftC-like"/>
</dbReference>
<feature type="domain" description="Radical SAM core" evidence="7">
    <location>
        <begin position="14"/>
        <end position="222"/>
    </location>
</feature>
<comment type="caution">
    <text evidence="8">The sequence shown here is derived from an EMBL/GenBank/DDBJ whole genome shotgun (WGS) entry which is preliminary data.</text>
</comment>
<dbReference type="SFLD" id="SFLDG01387">
    <property type="entry name" value="BtrN-like_SPASM_domain_contain"/>
    <property type="match status" value="1"/>
</dbReference>
<reference evidence="8 9" key="1">
    <citation type="submission" date="2021-03" db="EMBL/GenBank/DDBJ databases">
        <title>Genomic Encyclopedia of Type Strains, Phase IV (KMG-IV): sequencing the most valuable type-strain genomes for metagenomic binning, comparative biology and taxonomic classification.</title>
        <authorList>
            <person name="Goeker M."/>
        </authorList>
    </citation>
    <scope>NUCLEOTIDE SEQUENCE [LARGE SCALE GENOMIC DNA]</scope>
    <source>
        <strain evidence="8 9">DSM 101953</strain>
    </source>
</reference>
<keyword evidence="6" id="KW-0411">Iron-sulfur</keyword>
<dbReference type="SFLD" id="SFLDG01386">
    <property type="entry name" value="main_SPASM_domain-containing"/>
    <property type="match status" value="1"/>
</dbReference>
<dbReference type="RefSeq" id="WP_209870511.1">
    <property type="nucleotide sequence ID" value="NZ_JAGGLV010000003.1"/>
</dbReference>
<proteinExistence type="predicted"/>
<sequence length="354" mass="40057">MVLSEHILSVLRAKNVPSHVQIELTKRCNWRCKFCYAECDEDDGLDTATLFTLLDDLKRIGTIEINFTGGEPLLKRRCIEIFERAKSLGFGLSLNTNGSLINEKNYRQLSELFSRIEISLHSGIESEHDQIVQRTGAWKKTVDAIKLLTEANVKVLMKCVLTQETLNSLNSLNLLSKSLGVELVVDYNITSTYSGNTKPLQYKLTNEQISKLIETDKSVVYKVSDDYIEENYKKRKLSDGICRAGRTSAFIDAEGNVFPCIIFKDTSVPENSGGYTENIKTKPFENIWKDNSLFHEIRALSAADFDKCLSCEIDNYCIKCIAKNYKASGDLSKPQKDFCIQAHSTYGCLAERKY</sequence>
<dbReference type="SFLD" id="SFLDS00029">
    <property type="entry name" value="Radical_SAM"/>
    <property type="match status" value="1"/>
</dbReference>
<dbReference type="InterPro" id="IPR017200">
    <property type="entry name" value="PqqE-like"/>
</dbReference>
<evidence type="ECO:0000259" key="7">
    <source>
        <dbReference type="PROSITE" id="PS51918"/>
    </source>
</evidence>
<evidence type="ECO:0000313" key="8">
    <source>
        <dbReference type="EMBL" id="MBP2111120.1"/>
    </source>
</evidence>
<organism evidence="8 9">
    <name type="scientific">Paenibacillus silagei</name>
    <dbReference type="NCBI Taxonomy" id="1670801"/>
    <lineage>
        <taxon>Bacteria</taxon>
        <taxon>Bacillati</taxon>
        <taxon>Bacillota</taxon>
        <taxon>Bacilli</taxon>
        <taxon>Bacillales</taxon>
        <taxon>Paenibacillaceae</taxon>
        <taxon>Paenibacillus</taxon>
    </lineage>
</organism>
<keyword evidence="5" id="KW-0408">Iron</keyword>
<accession>A0ABS4NM20</accession>
<protein>
    <submittedName>
        <fullName evidence="8">Radical SAM protein with 4Fe4S-binding SPASM domain</fullName>
    </submittedName>
</protein>
<keyword evidence="2" id="KW-0004">4Fe-4S</keyword>
<name>A0ABS4NM20_9BACL</name>
<dbReference type="PANTHER" id="PTHR11228:SF7">
    <property type="entry name" value="PQQA PEPTIDE CYCLASE"/>
    <property type="match status" value="1"/>
</dbReference>
<dbReference type="Pfam" id="PF13186">
    <property type="entry name" value="SPASM"/>
    <property type="match status" value="1"/>
</dbReference>
<evidence type="ECO:0000256" key="5">
    <source>
        <dbReference type="ARBA" id="ARBA00023004"/>
    </source>
</evidence>
<dbReference type="Gene3D" id="3.20.20.70">
    <property type="entry name" value="Aldolase class I"/>
    <property type="match status" value="1"/>
</dbReference>
<keyword evidence="9" id="KW-1185">Reference proteome</keyword>
<dbReference type="PANTHER" id="PTHR11228">
    <property type="entry name" value="RADICAL SAM DOMAIN PROTEIN"/>
    <property type="match status" value="1"/>
</dbReference>
<comment type="cofactor">
    <cofactor evidence="1">
        <name>[4Fe-4S] cluster</name>
        <dbReference type="ChEBI" id="CHEBI:49883"/>
    </cofactor>
</comment>